<accession>A0A8K0TTR0</accession>
<dbReference type="AlphaFoldDB" id="A0A8K0TTR0"/>
<organism evidence="2 3">
    <name type="scientific">Plectosphaerella cucumerina</name>
    <dbReference type="NCBI Taxonomy" id="40658"/>
    <lineage>
        <taxon>Eukaryota</taxon>
        <taxon>Fungi</taxon>
        <taxon>Dikarya</taxon>
        <taxon>Ascomycota</taxon>
        <taxon>Pezizomycotina</taxon>
        <taxon>Sordariomycetes</taxon>
        <taxon>Hypocreomycetidae</taxon>
        <taxon>Glomerellales</taxon>
        <taxon>Plectosphaerellaceae</taxon>
        <taxon>Plectosphaerella</taxon>
    </lineage>
</organism>
<reference evidence="2" key="1">
    <citation type="journal article" date="2021" name="Nat. Commun.">
        <title>Genetic determinants of endophytism in the Arabidopsis root mycobiome.</title>
        <authorList>
            <person name="Mesny F."/>
            <person name="Miyauchi S."/>
            <person name="Thiergart T."/>
            <person name="Pickel B."/>
            <person name="Atanasova L."/>
            <person name="Karlsson M."/>
            <person name="Huettel B."/>
            <person name="Barry K.W."/>
            <person name="Haridas S."/>
            <person name="Chen C."/>
            <person name="Bauer D."/>
            <person name="Andreopoulos W."/>
            <person name="Pangilinan J."/>
            <person name="LaButti K."/>
            <person name="Riley R."/>
            <person name="Lipzen A."/>
            <person name="Clum A."/>
            <person name="Drula E."/>
            <person name="Henrissat B."/>
            <person name="Kohler A."/>
            <person name="Grigoriev I.V."/>
            <person name="Martin F.M."/>
            <person name="Hacquard S."/>
        </authorList>
    </citation>
    <scope>NUCLEOTIDE SEQUENCE</scope>
    <source>
        <strain evidence="2">MPI-CAGE-AT-0016</strain>
    </source>
</reference>
<proteinExistence type="predicted"/>
<dbReference type="Proteomes" id="UP000813385">
    <property type="component" value="Unassembled WGS sequence"/>
</dbReference>
<dbReference type="OrthoDB" id="185373at2759"/>
<evidence type="ECO:0000256" key="1">
    <source>
        <dbReference type="SAM" id="MobiDB-lite"/>
    </source>
</evidence>
<name>A0A8K0TTR0_9PEZI</name>
<evidence type="ECO:0000313" key="2">
    <source>
        <dbReference type="EMBL" id="KAH7375801.1"/>
    </source>
</evidence>
<feature type="region of interest" description="Disordered" evidence="1">
    <location>
        <begin position="946"/>
        <end position="972"/>
    </location>
</feature>
<sequence length="972" mass="109069">MTTPAPVPSKAAIHALRGIIFGTSCSIVLLAEERRRRISIARSAVENGRKLKSLKCYSTAASAALEAVHDDVSTDVSALSWSRPSRREVETRWFQDKLELGDLDMDRPAPDPRLARFRGRQTDATSAARPTIKPSQHDNGRPQTSQLQEVARDDTSTTRKRGLLPRRRLRTCLPKIDEAQPPVAQYWASAIAAAPAASLEELGIDLKTHEPAPTSPVAALQLVRRAVAAVRAADPLPPWLLQLSELLSVACQRQGDYEVAGRILSVVCSRGPLPLDAFVAHKPTDIIQKLTSKEELFGLKRNALESQLCLSAELLSADVEGVSAWRAEPMQAAAARKVLGQLLKYGMEDTALSTFRQLRAQHHLGMNASIAFIEQLSELSYLSQAIDAFVDLAESVGTAEESTITGEVPQSLCESIFQALKATHGHSVLDALGAMKKLQGASDPNLAARWIPDILQAYWKKSRNLNRTVLLHAHMLRYMTSSSAKGARRQGLYRLSSTLVRILLDAGDLQQAETEWQKLQSSYPRAAEDMDVPAGFARYHARAGEWGSVRSEFERMSHLRDANPQLRTATYDIAFRSVLDEFMRTHTWSECRRFVEEYVQDFKVPIHLGTVNKLVQWHGKCRDYKGIRTWLLFCEGHGFELRSSFLDTLFTDAKETWRYNPTQLVALYRELEGCMRGGEEDRARLKSLVKDAACQSGVEPAKETTLLKQMDSAVRRQRWSGVLKIYQATSRDREDWAGGRYLQLAVQSCIKLGLEEEAFRYVQQARADGHDVREASTTLCLAELDRIEADVRQKGVTRSGGRSSPYDAIQRLFQRVQGSMSRIDNVVFSKAAQVCLSLRSYREAVSVCVTAAQTNGREDLCYNVDNFANLSQAFVARHDYDKLRWLLERVQHKHYRAGRHCRRSLSRTAHYLKVALQQDKAEELKALDRAMLECVEQVTQAIEKERESLQSDMDDLMSEPESMAADDERVFG</sequence>
<dbReference type="EMBL" id="JAGPXD010000001">
    <property type="protein sequence ID" value="KAH7375801.1"/>
    <property type="molecule type" value="Genomic_DNA"/>
</dbReference>
<gene>
    <name evidence="2" type="ORF">B0T11DRAFT_271010</name>
</gene>
<feature type="compositionally biased region" description="Basic and acidic residues" evidence="1">
    <location>
        <begin position="102"/>
        <end position="114"/>
    </location>
</feature>
<comment type="caution">
    <text evidence="2">The sequence shown here is derived from an EMBL/GenBank/DDBJ whole genome shotgun (WGS) entry which is preliminary data.</text>
</comment>
<keyword evidence="3" id="KW-1185">Reference proteome</keyword>
<protein>
    <submittedName>
        <fullName evidence="2">Uncharacterized protein</fullName>
    </submittedName>
</protein>
<evidence type="ECO:0000313" key="3">
    <source>
        <dbReference type="Proteomes" id="UP000813385"/>
    </source>
</evidence>
<feature type="region of interest" description="Disordered" evidence="1">
    <location>
        <begin position="102"/>
        <end position="164"/>
    </location>
</feature>